<keyword evidence="5" id="KW-1185">Reference proteome</keyword>
<dbReference type="InterPro" id="IPR037066">
    <property type="entry name" value="Plug_dom_sf"/>
</dbReference>
<keyword evidence="2" id="KW-0732">Signal</keyword>
<dbReference type="InterPro" id="IPR012910">
    <property type="entry name" value="Plug_dom"/>
</dbReference>
<evidence type="ECO:0000259" key="3">
    <source>
        <dbReference type="Pfam" id="PF07715"/>
    </source>
</evidence>
<dbReference type="InterPro" id="IPR039426">
    <property type="entry name" value="TonB-dep_rcpt-like"/>
</dbReference>
<keyword evidence="1" id="KW-0813">Transport</keyword>
<name>A0A2V4C3T6_9FLAO</name>
<accession>A0A2V4C3T6</accession>
<dbReference type="AlphaFoldDB" id="A0A2V4C3T6"/>
<evidence type="ECO:0000313" key="4">
    <source>
        <dbReference type="EMBL" id="PXY45657.1"/>
    </source>
</evidence>
<dbReference type="OrthoDB" id="1367110at2"/>
<proteinExistence type="inferred from homology"/>
<dbReference type="Gene3D" id="2.170.130.10">
    <property type="entry name" value="TonB-dependent receptor, plug domain"/>
    <property type="match status" value="1"/>
</dbReference>
<organism evidence="4 5">
    <name type="scientific">Flavobacterium hydrophilum</name>
    <dbReference type="NCBI Taxonomy" id="2211445"/>
    <lineage>
        <taxon>Bacteria</taxon>
        <taxon>Pseudomonadati</taxon>
        <taxon>Bacteroidota</taxon>
        <taxon>Flavobacteriia</taxon>
        <taxon>Flavobacteriales</taxon>
        <taxon>Flavobacteriaceae</taxon>
        <taxon>Flavobacterium</taxon>
    </lineage>
</organism>
<dbReference type="Proteomes" id="UP000247681">
    <property type="component" value="Unassembled WGS sequence"/>
</dbReference>
<feature type="domain" description="TonB-dependent receptor plug" evidence="3">
    <location>
        <begin position="81"/>
        <end position="128"/>
    </location>
</feature>
<keyword evidence="1" id="KW-0472">Membrane</keyword>
<evidence type="ECO:0000313" key="5">
    <source>
        <dbReference type="Proteomes" id="UP000247681"/>
    </source>
</evidence>
<dbReference type="EMBL" id="QJHL01000001">
    <property type="protein sequence ID" value="PXY45657.1"/>
    <property type="molecule type" value="Genomic_DNA"/>
</dbReference>
<protein>
    <recommendedName>
        <fullName evidence="3">TonB-dependent receptor plug domain-containing protein</fullName>
    </recommendedName>
</protein>
<dbReference type="PROSITE" id="PS52016">
    <property type="entry name" value="TONB_DEPENDENT_REC_3"/>
    <property type="match status" value="1"/>
</dbReference>
<sequence length="137" mass="15121">MKKVKLISLVLSMSICFISKAQEKTIIKKPENRVSEIETTSKSLIKAKDTICDVKVFSNFVQSGTSTKRIVICAPSNSVFKEPLFILDGDIINSNQFSKINPNDIKEVKVLKGNDATSLYGNQAINGVVVIISKEKK</sequence>
<dbReference type="SUPFAM" id="SSF56935">
    <property type="entry name" value="Porins"/>
    <property type="match status" value="1"/>
</dbReference>
<dbReference type="RefSeq" id="WP_110344692.1">
    <property type="nucleotide sequence ID" value="NZ_QJHL01000001.1"/>
</dbReference>
<keyword evidence="1" id="KW-0812">Transmembrane</keyword>
<comment type="subcellular location">
    <subcellularLocation>
        <location evidence="1">Cell outer membrane</location>
        <topology evidence="1">Multi-pass membrane protein</topology>
    </subcellularLocation>
</comment>
<dbReference type="GO" id="GO:0009279">
    <property type="term" value="C:cell outer membrane"/>
    <property type="evidence" value="ECO:0007669"/>
    <property type="project" value="UniProtKB-SubCell"/>
</dbReference>
<keyword evidence="1" id="KW-0998">Cell outer membrane</keyword>
<keyword evidence="1" id="KW-1134">Transmembrane beta strand</keyword>
<evidence type="ECO:0000256" key="2">
    <source>
        <dbReference type="SAM" id="SignalP"/>
    </source>
</evidence>
<reference evidence="4 5" key="1">
    <citation type="submission" date="2018-05" db="EMBL/GenBank/DDBJ databases">
        <title>Flavobacterium sp. strain IMCC34758, incomplete genome.</title>
        <authorList>
            <person name="Joung Y."/>
        </authorList>
    </citation>
    <scope>NUCLEOTIDE SEQUENCE [LARGE SCALE GENOMIC DNA]</scope>
    <source>
        <strain evidence="4 5">IMCC34758</strain>
    </source>
</reference>
<feature type="chain" id="PRO_5016069887" description="TonB-dependent receptor plug domain-containing protein" evidence="2">
    <location>
        <begin position="22"/>
        <end position="137"/>
    </location>
</feature>
<evidence type="ECO:0000256" key="1">
    <source>
        <dbReference type="PROSITE-ProRule" id="PRU01360"/>
    </source>
</evidence>
<comment type="similarity">
    <text evidence="1">Belongs to the TonB-dependent receptor family.</text>
</comment>
<comment type="caution">
    <text evidence="4">The sequence shown here is derived from an EMBL/GenBank/DDBJ whole genome shotgun (WGS) entry which is preliminary data.</text>
</comment>
<feature type="signal peptide" evidence="2">
    <location>
        <begin position="1"/>
        <end position="21"/>
    </location>
</feature>
<dbReference type="Pfam" id="PF07715">
    <property type="entry name" value="Plug"/>
    <property type="match status" value="1"/>
</dbReference>
<gene>
    <name evidence="4" type="ORF">DMB68_00235</name>
</gene>